<dbReference type="InterPro" id="IPR043502">
    <property type="entry name" value="DNA/RNA_pol_sf"/>
</dbReference>
<dbReference type="CDD" id="cd01650">
    <property type="entry name" value="RT_nLTR_like"/>
    <property type="match status" value="1"/>
</dbReference>
<dbReference type="PRINTS" id="PR01345">
    <property type="entry name" value="CERVTRCPTASE"/>
</dbReference>
<dbReference type="InterPro" id="IPR000477">
    <property type="entry name" value="RT_dom"/>
</dbReference>
<organism evidence="2 3">
    <name type="scientific">Panagrellus redivivus</name>
    <name type="common">Microworm</name>
    <dbReference type="NCBI Taxonomy" id="6233"/>
    <lineage>
        <taxon>Eukaryota</taxon>
        <taxon>Metazoa</taxon>
        <taxon>Ecdysozoa</taxon>
        <taxon>Nematoda</taxon>
        <taxon>Chromadorea</taxon>
        <taxon>Rhabditida</taxon>
        <taxon>Tylenchina</taxon>
        <taxon>Panagrolaimomorpha</taxon>
        <taxon>Panagrolaimoidea</taxon>
        <taxon>Panagrolaimidae</taxon>
        <taxon>Panagrellus</taxon>
    </lineage>
</organism>
<reference evidence="3" key="2">
    <citation type="submission" date="2020-10" db="UniProtKB">
        <authorList>
            <consortium name="WormBaseParasite"/>
        </authorList>
    </citation>
    <scope>IDENTIFICATION</scope>
</reference>
<dbReference type="AlphaFoldDB" id="A0A7E4UNS1"/>
<dbReference type="Pfam" id="PF00078">
    <property type="entry name" value="RVT_1"/>
    <property type="match status" value="1"/>
</dbReference>
<keyword evidence="2" id="KW-1185">Reference proteome</keyword>
<evidence type="ECO:0000313" key="2">
    <source>
        <dbReference type="Proteomes" id="UP000492821"/>
    </source>
</evidence>
<evidence type="ECO:0000313" key="3">
    <source>
        <dbReference type="WBParaSite" id="Pan_g10956.t1"/>
    </source>
</evidence>
<dbReference type="SUPFAM" id="SSF56672">
    <property type="entry name" value="DNA/RNA polymerases"/>
    <property type="match status" value="1"/>
</dbReference>
<proteinExistence type="predicted"/>
<name>A0A7E4UNS1_PANRE</name>
<accession>A0A7E4UNS1</accession>
<protein>
    <submittedName>
        <fullName evidence="3">Reverse transcriptase domain-containing protein</fullName>
    </submittedName>
</protein>
<dbReference type="WBParaSite" id="Pan_g10956.t1">
    <property type="protein sequence ID" value="Pan_g10956.t1"/>
    <property type="gene ID" value="Pan_g10956"/>
</dbReference>
<dbReference type="Proteomes" id="UP000492821">
    <property type="component" value="Unassembled WGS sequence"/>
</dbReference>
<reference evidence="2" key="1">
    <citation type="journal article" date="2013" name="Genetics">
        <title>The draft genome and transcriptome of Panagrellus redivivus are shaped by the harsh demands of a free-living lifestyle.</title>
        <authorList>
            <person name="Srinivasan J."/>
            <person name="Dillman A.R."/>
            <person name="Macchietto M.G."/>
            <person name="Heikkinen L."/>
            <person name="Lakso M."/>
            <person name="Fracchia K.M."/>
            <person name="Antoshechkin I."/>
            <person name="Mortazavi A."/>
            <person name="Wong G."/>
            <person name="Sternberg P.W."/>
        </authorList>
    </citation>
    <scope>NUCLEOTIDE SEQUENCE [LARGE SCALE GENOMIC DNA]</scope>
    <source>
        <strain evidence="2">MT8872</strain>
    </source>
</reference>
<dbReference type="PROSITE" id="PS50878">
    <property type="entry name" value="RT_POL"/>
    <property type="match status" value="1"/>
</dbReference>
<dbReference type="PANTHER" id="PTHR33332">
    <property type="entry name" value="REVERSE TRANSCRIPTASE DOMAIN-CONTAINING PROTEIN"/>
    <property type="match status" value="1"/>
</dbReference>
<sequence length="419" mass="47908">MERVLLKPYVSHIHSFLSPQQYGFRKHHSTTDQLINFTNDILRSLSDNKCVTVLYFDVSQAFDRTPPEILLNLLSKIGISDYFFSFFKNFLNNRTFQVKVMDKLSTIKESNCGVPQGSVFGPQLFITYFAMLSHTLTNSGLPIQHYLYADDLKISYVHDPDDDCQPLQNAVNIVHQWAQDNGLSLAPHKTKVVYFGSNNPKYPIYLSNGIIEETDQIRDLGVTISSDMDFTPQIENVVSRANRKMFSILRFLVTKNPTVLTKAFTVFVRPLLEYATSVYNPKLKRLVNLFEKPQRTFSKIVAKRSKHVSLSYLERCKLLHLNTLEHRRTACDIVYAFKALNNLCAATPELIRFQSSKSRKGGHFVVPKHSKFSKLTFANRVSSVLNKCPFSLDSFKNPTDLSKNLNTIDFSKIIPVVVT</sequence>
<evidence type="ECO:0000259" key="1">
    <source>
        <dbReference type="PROSITE" id="PS50878"/>
    </source>
</evidence>
<feature type="domain" description="Reverse transcriptase" evidence="1">
    <location>
        <begin position="1"/>
        <end position="224"/>
    </location>
</feature>